<dbReference type="InterPro" id="IPR035093">
    <property type="entry name" value="RelE/ParE_toxin_dom_sf"/>
</dbReference>
<comment type="caution">
    <text evidence="2">The sequence shown here is derived from an EMBL/GenBank/DDBJ whole genome shotgun (WGS) entry which is preliminary data.</text>
</comment>
<dbReference type="Gene3D" id="3.30.2310.20">
    <property type="entry name" value="RelE-like"/>
    <property type="match status" value="1"/>
</dbReference>
<accession>A0ABU7J6I4</accession>
<proteinExistence type="predicted"/>
<keyword evidence="1" id="KW-1277">Toxin-antitoxin system</keyword>
<dbReference type="EMBL" id="JAUHLI010000011">
    <property type="protein sequence ID" value="MEE2002121.1"/>
    <property type="molecule type" value="Genomic_DNA"/>
</dbReference>
<keyword evidence="3" id="KW-1185">Reference proteome</keyword>
<gene>
    <name evidence="2" type="ORF">QWY20_11720</name>
</gene>
<protein>
    <submittedName>
        <fullName evidence="2">Type II toxin-antitoxin system RelE/ParE family toxin</fullName>
    </submittedName>
</protein>
<dbReference type="InterPro" id="IPR007712">
    <property type="entry name" value="RelE/ParE_toxin"/>
</dbReference>
<sequence>MNKRTLVFSPRAMERLTQIADYLSEQGLPNAFVIDYLNQFELWLQKVLVQFPDSGTPMPEHGKNIRKICYKHYNFVYRVTKQHIEILTVYRENLP</sequence>
<dbReference type="Pfam" id="PF05016">
    <property type="entry name" value="ParE_toxin"/>
    <property type="match status" value="1"/>
</dbReference>
<dbReference type="RefSeq" id="WP_330129197.1">
    <property type="nucleotide sequence ID" value="NZ_JAUHLI010000011.1"/>
</dbReference>
<evidence type="ECO:0000256" key="1">
    <source>
        <dbReference type="ARBA" id="ARBA00022649"/>
    </source>
</evidence>
<name>A0ABU7J6I4_9GAMM</name>
<reference evidence="2 3" key="1">
    <citation type="submission" date="2023-07" db="EMBL/GenBank/DDBJ databases">
        <title>Alkalimonas sp., MEB108 novel, alkaliphilic bacterium isolated from Lonar Lake, India.</title>
        <authorList>
            <person name="Joshi A."/>
            <person name="Thite S."/>
        </authorList>
    </citation>
    <scope>NUCLEOTIDE SEQUENCE [LARGE SCALE GENOMIC DNA]</scope>
    <source>
        <strain evidence="2 3">MEB108</strain>
    </source>
</reference>
<dbReference type="Proteomes" id="UP001336314">
    <property type="component" value="Unassembled WGS sequence"/>
</dbReference>
<evidence type="ECO:0000313" key="3">
    <source>
        <dbReference type="Proteomes" id="UP001336314"/>
    </source>
</evidence>
<evidence type="ECO:0000313" key="2">
    <source>
        <dbReference type="EMBL" id="MEE2002121.1"/>
    </source>
</evidence>
<organism evidence="2 3">
    <name type="scientific">Alkalimonas cellulosilytica</name>
    <dbReference type="NCBI Taxonomy" id="3058395"/>
    <lineage>
        <taxon>Bacteria</taxon>
        <taxon>Pseudomonadati</taxon>
        <taxon>Pseudomonadota</taxon>
        <taxon>Gammaproteobacteria</taxon>
        <taxon>Alkalimonas</taxon>
    </lineage>
</organism>